<evidence type="ECO:0000313" key="3">
    <source>
        <dbReference type="EMBL" id="AMW33769.2"/>
    </source>
</evidence>
<dbReference type="InterPro" id="IPR039561">
    <property type="entry name" value="Peptidase_M15C"/>
</dbReference>
<proteinExistence type="predicted"/>
<dbReference type="RefSeq" id="WP_249477020.1">
    <property type="nucleotide sequence ID" value="NZ_CP014334.2"/>
</dbReference>
<dbReference type="SUPFAM" id="SSF55166">
    <property type="entry name" value="Hedgehog/DD-peptidase"/>
    <property type="match status" value="1"/>
</dbReference>
<dbReference type="KEGG" id="fia:NA23_07720"/>
<dbReference type="GO" id="GO:0008233">
    <property type="term" value="F:peptidase activity"/>
    <property type="evidence" value="ECO:0007669"/>
    <property type="project" value="InterPro"/>
</dbReference>
<dbReference type="Gene3D" id="3.30.1380.10">
    <property type="match status" value="1"/>
</dbReference>
<name>A0AAI8CNZ0_FERIS</name>
<evidence type="ECO:0000256" key="1">
    <source>
        <dbReference type="SAM" id="Phobius"/>
    </source>
</evidence>
<feature type="domain" description="Peptidase M15C" evidence="2">
    <location>
        <begin position="120"/>
        <end position="176"/>
    </location>
</feature>
<evidence type="ECO:0000313" key="4">
    <source>
        <dbReference type="Proteomes" id="UP000093740"/>
    </source>
</evidence>
<dbReference type="InterPro" id="IPR009045">
    <property type="entry name" value="Zn_M74/Hedgehog-like"/>
</dbReference>
<keyword evidence="4" id="KW-1185">Reference proteome</keyword>
<keyword evidence="1" id="KW-0472">Membrane</keyword>
<organism evidence="3 4">
    <name type="scientific">Fervidobacterium islandicum</name>
    <dbReference type="NCBI Taxonomy" id="2423"/>
    <lineage>
        <taxon>Bacteria</taxon>
        <taxon>Thermotogati</taxon>
        <taxon>Thermotogota</taxon>
        <taxon>Thermotogae</taxon>
        <taxon>Thermotogales</taxon>
        <taxon>Fervidobacteriaceae</taxon>
        <taxon>Fervidobacterium</taxon>
    </lineage>
</organism>
<gene>
    <name evidence="3" type="ORF">NA23_07720</name>
</gene>
<sequence>MYKGRDEDLRYASSEIVIVVIILLLIPTLLEPAVWEVKLEIGLSSLNYQFRKYVEDFVRECSKEGISVWIYETWRSKKRQQALYAQGRQPLEIVNEKRKEVGLPLLREKENRYIVTRLRVSAHNYGLAADFVPVVNGRPQWNNNELWQRCGEVALRLGMEWGGTWKGLSDKVHIQMKDWRKVATFNHLDRLIIE</sequence>
<dbReference type="Pfam" id="PF13539">
    <property type="entry name" value="Peptidase_M15_4"/>
    <property type="match status" value="1"/>
</dbReference>
<protein>
    <submittedName>
        <fullName evidence="3">M15 family metallopeptidase</fullName>
    </submittedName>
</protein>
<keyword evidence="1" id="KW-0812">Transmembrane</keyword>
<dbReference type="CDD" id="cd14845">
    <property type="entry name" value="L-Ala-D-Glu_peptidase_like"/>
    <property type="match status" value="1"/>
</dbReference>
<accession>A0AAI8CNZ0</accession>
<feature type="transmembrane region" description="Helical" evidence="1">
    <location>
        <begin position="12"/>
        <end position="30"/>
    </location>
</feature>
<reference evidence="3 4" key="1">
    <citation type="journal article" date="2015" name="Stand. Genomic Sci.">
        <title>Genome sequence of a native-feather degrading extremely thermophilic Eubacterium, Fervidobacterium islandicum AW-1.</title>
        <authorList>
            <person name="Lee Y.J."/>
            <person name="Jeong H."/>
            <person name="Park G.S."/>
            <person name="Kwak Y."/>
            <person name="Lee S.J."/>
            <person name="Lee S.J."/>
            <person name="Park M.K."/>
            <person name="Kim J.Y."/>
            <person name="Kang H.K."/>
            <person name="Shin J.H."/>
            <person name="Lee D.W."/>
        </authorList>
    </citation>
    <scope>NUCLEOTIDE SEQUENCE [LARGE SCALE GENOMIC DNA]</scope>
    <source>
        <strain evidence="3 4">AW-1</strain>
    </source>
</reference>
<evidence type="ECO:0000259" key="2">
    <source>
        <dbReference type="Pfam" id="PF13539"/>
    </source>
</evidence>
<keyword evidence="1" id="KW-1133">Transmembrane helix</keyword>
<dbReference type="Proteomes" id="UP000093740">
    <property type="component" value="Chromosome"/>
</dbReference>
<dbReference type="EMBL" id="CP014334">
    <property type="protein sequence ID" value="AMW33769.2"/>
    <property type="molecule type" value="Genomic_DNA"/>
</dbReference>
<dbReference type="RefSeq" id="WP_033192704.1">
    <property type="nucleotide sequence ID" value="NZ_JALBDC010000040.1"/>
</dbReference>
<dbReference type="AlphaFoldDB" id="A0AAI8CNZ0"/>